<keyword evidence="1" id="KW-1185">Reference proteome</keyword>
<dbReference type="InterPro" id="IPR043502">
    <property type="entry name" value="DNA/RNA_pol_sf"/>
</dbReference>
<dbReference type="RefSeq" id="XP_016676349.1">
    <property type="nucleotide sequence ID" value="XM_016820860.1"/>
</dbReference>
<gene>
    <name evidence="2" type="primary">LOC107895602</name>
</gene>
<reference evidence="1" key="1">
    <citation type="journal article" date="2020" name="Nat. Genet.">
        <title>Genomic diversifications of five Gossypium allopolyploid species and their impact on cotton improvement.</title>
        <authorList>
            <person name="Chen Z.J."/>
            <person name="Sreedasyam A."/>
            <person name="Ando A."/>
            <person name="Song Q."/>
            <person name="De Santiago L.M."/>
            <person name="Hulse-Kemp A.M."/>
            <person name="Ding M."/>
            <person name="Ye W."/>
            <person name="Kirkbride R.C."/>
            <person name="Jenkins J."/>
            <person name="Plott C."/>
            <person name="Lovell J."/>
            <person name="Lin Y.M."/>
            <person name="Vaughn R."/>
            <person name="Liu B."/>
            <person name="Simpson S."/>
            <person name="Scheffler B.E."/>
            <person name="Wen L."/>
            <person name="Saski C.A."/>
            <person name="Grover C.E."/>
            <person name="Hu G."/>
            <person name="Conover J.L."/>
            <person name="Carlson J.W."/>
            <person name="Shu S."/>
            <person name="Boston L.B."/>
            <person name="Williams M."/>
            <person name="Peterson D.G."/>
            <person name="McGee K."/>
            <person name="Jones D.C."/>
            <person name="Wendel J.F."/>
            <person name="Stelly D.M."/>
            <person name="Grimwood J."/>
            <person name="Schmutz J."/>
        </authorList>
    </citation>
    <scope>NUCLEOTIDE SEQUENCE [LARGE SCALE GENOMIC DNA]</scope>
    <source>
        <strain evidence="1">cv. TM-1</strain>
    </source>
</reference>
<accession>A0A1U8IKG7</accession>
<dbReference type="FunFam" id="3.30.70.270:FF:000020">
    <property type="entry name" value="Transposon Tf2-6 polyprotein-like Protein"/>
    <property type="match status" value="1"/>
</dbReference>
<evidence type="ECO:0000313" key="1">
    <source>
        <dbReference type="Proteomes" id="UP000818029"/>
    </source>
</evidence>
<dbReference type="KEGG" id="ghi:107895602"/>
<dbReference type="Proteomes" id="UP000818029">
    <property type="component" value="Chromosome A03"/>
</dbReference>
<dbReference type="GeneID" id="107895602"/>
<dbReference type="SUPFAM" id="SSF56672">
    <property type="entry name" value="DNA/RNA polymerases"/>
    <property type="match status" value="1"/>
</dbReference>
<dbReference type="STRING" id="3635.A0A1U8IKG7"/>
<organism evidence="1 2">
    <name type="scientific">Gossypium hirsutum</name>
    <name type="common">Upland cotton</name>
    <name type="synonym">Gossypium mexicanum</name>
    <dbReference type="NCBI Taxonomy" id="3635"/>
    <lineage>
        <taxon>Eukaryota</taxon>
        <taxon>Viridiplantae</taxon>
        <taxon>Streptophyta</taxon>
        <taxon>Embryophyta</taxon>
        <taxon>Tracheophyta</taxon>
        <taxon>Spermatophyta</taxon>
        <taxon>Magnoliopsida</taxon>
        <taxon>eudicotyledons</taxon>
        <taxon>Gunneridae</taxon>
        <taxon>Pentapetalae</taxon>
        <taxon>rosids</taxon>
        <taxon>malvids</taxon>
        <taxon>Malvales</taxon>
        <taxon>Malvaceae</taxon>
        <taxon>Malvoideae</taxon>
        <taxon>Gossypium</taxon>
    </lineage>
</organism>
<sequence length="159" mass="18459">MVDKAKTDVISSLPYPTTVKEIRSFLGHTGFYGRFIRDFSKILRPLCNLLQKDKEYKFDQACKDAYDTLKQKLVSVPIVQLPNWDYPFGPMYDVWYTESINQRSRNSFLQQGHCYSTEKYGVTQRVATAYQPQTNGLAKVLSREMKSILEKTVKPNNKD</sequence>
<dbReference type="AlphaFoldDB" id="A0A1U8IKG7"/>
<dbReference type="PaxDb" id="3635-A0A1U8IKG7"/>
<reference evidence="2" key="2">
    <citation type="submission" date="2025-08" db="UniProtKB">
        <authorList>
            <consortium name="RefSeq"/>
        </authorList>
    </citation>
    <scope>IDENTIFICATION</scope>
</reference>
<dbReference type="Gene3D" id="3.30.70.270">
    <property type="match status" value="1"/>
</dbReference>
<protein>
    <submittedName>
        <fullName evidence="2">Uncharacterized mitochondrial protein AtMg00860-like</fullName>
    </submittedName>
</protein>
<dbReference type="PANTHER" id="PTHR37984">
    <property type="entry name" value="PROTEIN CBG26694"/>
    <property type="match status" value="1"/>
</dbReference>
<dbReference type="InterPro" id="IPR050951">
    <property type="entry name" value="Retrovirus_Pol_polyprotein"/>
</dbReference>
<dbReference type="PANTHER" id="PTHR37984:SF5">
    <property type="entry name" value="PROTEIN NYNRIN-LIKE"/>
    <property type="match status" value="1"/>
</dbReference>
<proteinExistence type="predicted"/>
<dbReference type="InterPro" id="IPR043128">
    <property type="entry name" value="Rev_trsase/Diguanyl_cyclase"/>
</dbReference>
<name>A0A1U8IKG7_GOSHI</name>
<evidence type="ECO:0000313" key="2">
    <source>
        <dbReference type="RefSeq" id="XP_016676349.1"/>
    </source>
</evidence>